<dbReference type="SUPFAM" id="SSF48065">
    <property type="entry name" value="DBL homology domain (DH-domain)"/>
    <property type="match status" value="1"/>
</dbReference>
<evidence type="ECO:0000313" key="2">
    <source>
        <dbReference type="EMBL" id="KAH0813008.1"/>
    </source>
</evidence>
<dbReference type="InterPro" id="IPR000219">
    <property type="entry name" value="DH_dom"/>
</dbReference>
<name>A0A8J6LBC3_TENMO</name>
<comment type="caution">
    <text evidence="2">The sequence shown here is derived from an EMBL/GenBank/DDBJ whole genome shotgun (WGS) entry which is preliminary data.</text>
</comment>
<gene>
    <name evidence="2" type="ORF">GEV33_009781</name>
</gene>
<sequence>MSTPEVKNKAVRPCVVLLEPITPKANVDFSAELKKVINERNMLTTKTRKRVTEALEEIQCETEENNRKNKKQNILTEILESEENYIRQLEVIMEFFIKPVKDRELLKSRDFDALFSDISTIYRINKELLGELKKSPHQVAKAFSSIAPFFKSYSFYASGFRRSLEVLQNCHRDNPKFANFLEMQETRPEVQSKLSALLIAPIQRVPRYKLLLTSLFNLTMPSEEEYDSLLDSLTKVENAADHINKIIQEQENMQRLIELQRCLQSGEPNVITPGRYLIKEGLLMRISPKTGHSQKMHVVVMNDIVMFCKMKKDELKVQKVLDKGAFKVICENEEMVLYHESYHETIKWIDEIEGVIRRLVDDRKTLKKENTVRRPVKRKDLGEYNEIGLSPGKKLRKRKSVFVEENDGVNRPLLLAKRRPIRTTLNVPSETQNTETTPSFLVTLKPPESRQFKDNQSITRSDNNVSKDLFVFGKPQVDRGFSFKMNQWLCGIGSSFKKILGFK</sequence>
<dbReference type="PANTHER" id="PTHR12673:SF159">
    <property type="entry name" value="LD03170P"/>
    <property type="match status" value="1"/>
</dbReference>
<dbReference type="Gene3D" id="2.30.29.30">
    <property type="entry name" value="Pleckstrin-homology domain (PH domain)/Phosphotyrosine-binding domain (PTB)"/>
    <property type="match status" value="1"/>
</dbReference>
<evidence type="ECO:0000313" key="3">
    <source>
        <dbReference type="Proteomes" id="UP000719412"/>
    </source>
</evidence>
<dbReference type="AlphaFoldDB" id="A0A8J6LBC3"/>
<dbReference type="EMBL" id="JABDTM020025643">
    <property type="protein sequence ID" value="KAH0813008.1"/>
    <property type="molecule type" value="Genomic_DNA"/>
</dbReference>
<dbReference type="SMART" id="SM00325">
    <property type="entry name" value="RhoGEF"/>
    <property type="match status" value="1"/>
</dbReference>
<dbReference type="GO" id="GO:0005737">
    <property type="term" value="C:cytoplasm"/>
    <property type="evidence" value="ECO:0007669"/>
    <property type="project" value="TreeGrafter"/>
</dbReference>
<reference evidence="2" key="1">
    <citation type="journal article" date="2020" name="J Insects Food Feed">
        <title>The yellow mealworm (Tenebrio molitor) genome: a resource for the emerging insects as food and feed industry.</title>
        <authorList>
            <person name="Eriksson T."/>
            <person name="Andere A."/>
            <person name="Kelstrup H."/>
            <person name="Emery V."/>
            <person name="Picard C."/>
        </authorList>
    </citation>
    <scope>NUCLEOTIDE SEQUENCE</scope>
    <source>
        <strain evidence="2">Stoneville</strain>
        <tissue evidence="2">Whole head</tissue>
    </source>
</reference>
<dbReference type="Proteomes" id="UP000719412">
    <property type="component" value="Unassembled WGS sequence"/>
</dbReference>
<dbReference type="PANTHER" id="PTHR12673">
    <property type="entry name" value="FACIOGENITAL DYSPLASIA PROTEIN"/>
    <property type="match status" value="1"/>
</dbReference>
<dbReference type="InterPro" id="IPR035899">
    <property type="entry name" value="DBL_dom_sf"/>
</dbReference>
<protein>
    <recommendedName>
        <fullName evidence="1">DH domain-containing protein</fullName>
    </recommendedName>
</protein>
<dbReference type="GO" id="GO:0005085">
    <property type="term" value="F:guanyl-nucleotide exchange factor activity"/>
    <property type="evidence" value="ECO:0007669"/>
    <property type="project" value="InterPro"/>
</dbReference>
<evidence type="ECO:0000259" key="1">
    <source>
        <dbReference type="PROSITE" id="PS50010"/>
    </source>
</evidence>
<proteinExistence type="predicted"/>
<organism evidence="2 3">
    <name type="scientific">Tenebrio molitor</name>
    <name type="common">Yellow mealworm beetle</name>
    <dbReference type="NCBI Taxonomy" id="7067"/>
    <lineage>
        <taxon>Eukaryota</taxon>
        <taxon>Metazoa</taxon>
        <taxon>Ecdysozoa</taxon>
        <taxon>Arthropoda</taxon>
        <taxon>Hexapoda</taxon>
        <taxon>Insecta</taxon>
        <taxon>Pterygota</taxon>
        <taxon>Neoptera</taxon>
        <taxon>Endopterygota</taxon>
        <taxon>Coleoptera</taxon>
        <taxon>Polyphaga</taxon>
        <taxon>Cucujiformia</taxon>
        <taxon>Tenebrionidae</taxon>
        <taxon>Tenebrio</taxon>
    </lineage>
</organism>
<dbReference type="Pfam" id="PF00621">
    <property type="entry name" value="RhoGEF"/>
    <property type="match status" value="1"/>
</dbReference>
<keyword evidence="3" id="KW-1185">Reference proteome</keyword>
<dbReference type="SUPFAM" id="SSF50729">
    <property type="entry name" value="PH domain-like"/>
    <property type="match status" value="1"/>
</dbReference>
<reference evidence="2" key="2">
    <citation type="submission" date="2021-08" db="EMBL/GenBank/DDBJ databases">
        <authorList>
            <person name="Eriksson T."/>
        </authorList>
    </citation>
    <scope>NUCLEOTIDE SEQUENCE</scope>
    <source>
        <strain evidence="2">Stoneville</strain>
        <tissue evidence="2">Whole head</tissue>
    </source>
</reference>
<dbReference type="InterPro" id="IPR051092">
    <property type="entry name" value="FYVE_RhoGEF_PH"/>
</dbReference>
<accession>A0A8J6LBC3</accession>
<dbReference type="InterPro" id="IPR011993">
    <property type="entry name" value="PH-like_dom_sf"/>
</dbReference>
<feature type="domain" description="DH" evidence="1">
    <location>
        <begin position="70"/>
        <end position="246"/>
    </location>
</feature>
<dbReference type="Gene3D" id="1.20.900.10">
    <property type="entry name" value="Dbl homology (DH) domain"/>
    <property type="match status" value="1"/>
</dbReference>
<dbReference type="CDD" id="cd00160">
    <property type="entry name" value="RhoGEF"/>
    <property type="match status" value="1"/>
</dbReference>
<dbReference type="PROSITE" id="PS50010">
    <property type="entry name" value="DH_2"/>
    <property type="match status" value="1"/>
</dbReference>